<protein>
    <submittedName>
        <fullName evidence="2">Uncharacterized protein</fullName>
    </submittedName>
</protein>
<evidence type="ECO:0000256" key="1">
    <source>
        <dbReference type="SAM" id="MobiDB-lite"/>
    </source>
</evidence>
<sequence>MARAEQSGAVAWWVAEARTSLNISRTSSLAWAVLRARAAWRAAVAHAARRTRASQRAHAAPCRRPRPRTSPGLSLLHHLHVAVAVAGSAVPPTAARRSWRAAR</sequence>
<organism evidence="2">
    <name type="scientific">Arundo donax</name>
    <name type="common">Giant reed</name>
    <name type="synonym">Donax arundinaceus</name>
    <dbReference type="NCBI Taxonomy" id="35708"/>
    <lineage>
        <taxon>Eukaryota</taxon>
        <taxon>Viridiplantae</taxon>
        <taxon>Streptophyta</taxon>
        <taxon>Embryophyta</taxon>
        <taxon>Tracheophyta</taxon>
        <taxon>Spermatophyta</taxon>
        <taxon>Magnoliopsida</taxon>
        <taxon>Liliopsida</taxon>
        <taxon>Poales</taxon>
        <taxon>Poaceae</taxon>
        <taxon>PACMAD clade</taxon>
        <taxon>Arundinoideae</taxon>
        <taxon>Arundineae</taxon>
        <taxon>Arundo</taxon>
    </lineage>
</organism>
<evidence type="ECO:0000313" key="2">
    <source>
        <dbReference type="EMBL" id="JAD66166.1"/>
    </source>
</evidence>
<name>A0A0A9BS91_ARUDO</name>
<reference evidence="2" key="2">
    <citation type="journal article" date="2015" name="Data Brief">
        <title>Shoot transcriptome of the giant reed, Arundo donax.</title>
        <authorList>
            <person name="Barrero R.A."/>
            <person name="Guerrero F.D."/>
            <person name="Moolhuijzen P."/>
            <person name="Goolsby J.A."/>
            <person name="Tidwell J."/>
            <person name="Bellgard S.E."/>
            <person name="Bellgard M.I."/>
        </authorList>
    </citation>
    <scope>NUCLEOTIDE SEQUENCE</scope>
    <source>
        <tissue evidence="2">Shoot tissue taken approximately 20 cm above the soil surface</tissue>
    </source>
</reference>
<reference evidence="2" key="1">
    <citation type="submission" date="2014-09" db="EMBL/GenBank/DDBJ databases">
        <authorList>
            <person name="Magalhaes I.L.F."/>
            <person name="Oliveira U."/>
            <person name="Santos F.R."/>
            <person name="Vidigal T.H.D.A."/>
            <person name="Brescovit A.D."/>
            <person name="Santos A.J."/>
        </authorList>
    </citation>
    <scope>NUCLEOTIDE SEQUENCE</scope>
    <source>
        <tissue evidence="2">Shoot tissue taken approximately 20 cm above the soil surface</tissue>
    </source>
</reference>
<feature type="compositionally biased region" description="Basic residues" evidence="1">
    <location>
        <begin position="50"/>
        <end position="67"/>
    </location>
</feature>
<feature type="region of interest" description="Disordered" evidence="1">
    <location>
        <begin position="50"/>
        <end position="71"/>
    </location>
</feature>
<proteinExistence type="predicted"/>
<dbReference type="EMBL" id="GBRH01231729">
    <property type="protein sequence ID" value="JAD66166.1"/>
    <property type="molecule type" value="Transcribed_RNA"/>
</dbReference>
<accession>A0A0A9BS91</accession>
<dbReference type="AlphaFoldDB" id="A0A0A9BS91"/>